<gene>
    <name evidence="1" type="ORF">CLV33_1254</name>
</gene>
<dbReference type="Proteomes" id="UP000251545">
    <property type="component" value="Unassembled WGS sequence"/>
</dbReference>
<comment type="caution">
    <text evidence="1">The sequence shown here is derived from an EMBL/GenBank/DDBJ whole genome shotgun (WGS) entry which is preliminary data.</text>
</comment>
<dbReference type="AlphaFoldDB" id="A0A362WXC8"/>
<protein>
    <submittedName>
        <fullName evidence="1">Uncharacterized protein</fullName>
    </submittedName>
</protein>
<organism evidence="1 2">
    <name type="scientific">Jejuia pallidilutea</name>
    <dbReference type="NCBI Taxonomy" id="504487"/>
    <lineage>
        <taxon>Bacteria</taxon>
        <taxon>Pseudomonadati</taxon>
        <taxon>Bacteroidota</taxon>
        <taxon>Flavobacteriia</taxon>
        <taxon>Flavobacteriales</taxon>
        <taxon>Flavobacteriaceae</taxon>
        <taxon>Jejuia</taxon>
    </lineage>
</organism>
<evidence type="ECO:0000313" key="2">
    <source>
        <dbReference type="Proteomes" id="UP000251545"/>
    </source>
</evidence>
<accession>A0A362WXC8</accession>
<proteinExistence type="predicted"/>
<name>A0A362WXC8_9FLAO</name>
<evidence type="ECO:0000313" key="1">
    <source>
        <dbReference type="EMBL" id="PQV44399.1"/>
    </source>
</evidence>
<reference evidence="1 2" key="1">
    <citation type="submission" date="2018-02" db="EMBL/GenBank/DDBJ databases">
        <title>Genomic Encyclopedia of Archaeal and Bacterial Type Strains, Phase II (KMG-II): from individual species to whole genera.</title>
        <authorList>
            <person name="Goeker M."/>
        </authorList>
    </citation>
    <scope>NUCLEOTIDE SEQUENCE [LARGE SCALE GENOMIC DNA]</scope>
    <source>
        <strain evidence="1 2">DSM 21165</strain>
    </source>
</reference>
<sequence length="82" mass="9866">MAEYKNPFSDRKHYYEHAEWIDEHLDKFFDENLITVFHEIPTLDLHLDVYFIKPENAQFNILLTSGMSTLKNERFGKSRKSD</sequence>
<dbReference type="EMBL" id="PVEO01000025">
    <property type="protein sequence ID" value="PQV44399.1"/>
    <property type="molecule type" value="Genomic_DNA"/>
</dbReference>